<feature type="compositionally biased region" description="Gly residues" evidence="1">
    <location>
        <begin position="104"/>
        <end position="119"/>
    </location>
</feature>
<comment type="caution">
    <text evidence="2">The sequence shown here is derived from an EMBL/GenBank/DDBJ whole genome shotgun (WGS) entry which is preliminary data.</text>
</comment>
<feature type="region of interest" description="Disordered" evidence="1">
    <location>
        <begin position="1"/>
        <end position="149"/>
    </location>
</feature>
<dbReference type="EMBL" id="BMUL01000001">
    <property type="protein sequence ID" value="GHA65209.1"/>
    <property type="molecule type" value="Genomic_DNA"/>
</dbReference>
<proteinExistence type="predicted"/>
<feature type="compositionally biased region" description="Basic and acidic residues" evidence="1">
    <location>
        <begin position="135"/>
        <end position="149"/>
    </location>
</feature>
<sequence>MRSRSWESPSEQGAGALRGALQEDHPPPRRSVAAKNETAPGTCSGSPLHLGPYSRARPAPAGHDALRPGATTTVLTARRSRGGAVPPVQSAGSIKHINREGVTMGWGTGKGGSSGGGKHGGNKDFNTSGSNPDSQKPKEEPKHKKDEKK</sequence>
<evidence type="ECO:0000313" key="2">
    <source>
        <dbReference type="EMBL" id="GHA65209.1"/>
    </source>
</evidence>
<protein>
    <submittedName>
        <fullName evidence="2">Uncharacterized protein</fullName>
    </submittedName>
</protein>
<gene>
    <name evidence="2" type="ORF">GCM10010305_03560</name>
</gene>
<organism evidence="2 3">
    <name type="scientific">Streptomyces termitum</name>
    <dbReference type="NCBI Taxonomy" id="67368"/>
    <lineage>
        <taxon>Bacteria</taxon>
        <taxon>Bacillati</taxon>
        <taxon>Actinomycetota</taxon>
        <taxon>Actinomycetes</taxon>
        <taxon>Kitasatosporales</taxon>
        <taxon>Streptomycetaceae</taxon>
        <taxon>Streptomyces</taxon>
    </lineage>
</organism>
<keyword evidence="3" id="KW-1185">Reference proteome</keyword>
<reference evidence="2" key="2">
    <citation type="submission" date="2020-09" db="EMBL/GenBank/DDBJ databases">
        <authorList>
            <person name="Sun Q."/>
            <person name="Ohkuma M."/>
        </authorList>
    </citation>
    <scope>NUCLEOTIDE SEQUENCE</scope>
    <source>
        <strain evidence="2">JCM 4518</strain>
    </source>
</reference>
<dbReference type="Proteomes" id="UP000644020">
    <property type="component" value="Unassembled WGS sequence"/>
</dbReference>
<feature type="compositionally biased region" description="Polar residues" evidence="1">
    <location>
        <begin position="1"/>
        <end position="11"/>
    </location>
</feature>
<evidence type="ECO:0000256" key="1">
    <source>
        <dbReference type="SAM" id="MobiDB-lite"/>
    </source>
</evidence>
<evidence type="ECO:0000313" key="3">
    <source>
        <dbReference type="Proteomes" id="UP000644020"/>
    </source>
</evidence>
<feature type="compositionally biased region" description="Polar residues" evidence="1">
    <location>
        <begin position="124"/>
        <end position="134"/>
    </location>
</feature>
<dbReference type="AlphaFoldDB" id="A0A918SQ82"/>
<accession>A0A918SQ82</accession>
<name>A0A918SQ82_9ACTN</name>
<reference evidence="2" key="1">
    <citation type="journal article" date="2014" name="Int. J. Syst. Evol. Microbiol.">
        <title>Complete genome sequence of Corynebacterium casei LMG S-19264T (=DSM 44701T), isolated from a smear-ripened cheese.</title>
        <authorList>
            <consortium name="US DOE Joint Genome Institute (JGI-PGF)"/>
            <person name="Walter F."/>
            <person name="Albersmeier A."/>
            <person name="Kalinowski J."/>
            <person name="Ruckert C."/>
        </authorList>
    </citation>
    <scope>NUCLEOTIDE SEQUENCE</scope>
    <source>
        <strain evidence="2">JCM 4518</strain>
    </source>
</reference>